<evidence type="ECO:0000313" key="1">
    <source>
        <dbReference type="EMBL" id="AKS41873.1"/>
    </source>
</evidence>
<dbReference type="RefSeq" id="WP_049725480.1">
    <property type="nucleotide sequence ID" value="NZ_CP012154.1"/>
</dbReference>
<accession>A0A0K0XW16</accession>
<sequence length="230" mass="25284">MNPAVQPSEPFFRHFAWLILITVVICFGAKAVFDTADLPPITPLHHLHALSMLAWFALFAIQPTLIDRGHRHLHRSLGRWSPVLVVVMLALGVQISLLNWQRIGFPLIPAANLVNLLLFIGLYSAALIYRRAPAAHKRLMLYATLAMTGPAFGRIPELFDADPVMAVPLILAYQIAPVLHDFLVHRRVHPASWIGFGLMLAAVPVILGLAGSAEWAEFLTRVLGPPAGSP</sequence>
<organism evidence="1 2">
    <name type="scientific">Wenzhouxiangella marina</name>
    <dbReference type="NCBI Taxonomy" id="1579979"/>
    <lineage>
        <taxon>Bacteria</taxon>
        <taxon>Pseudomonadati</taxon>
        <taxon>Pseudomonadota</taxon>
        <taxon>Gammaproteobacteria</taxon>
        <taxon>Chromatiales</taxon>
        <taxon>Wenzhouxiangellaceae</taxon>
        <taxon>Wenzhouxiangella</taxon>
    </lineage>
</organism>
<dbReference type="OrthoDB" id="648493at2"/>
<gene>
    <name evidence="1" type="ORF">WM2015_1502</name>
</gene>
<keyword evidence="2" id="KW-1185">Reference proteome</keyword>
<dbReference type="KEGG" id="wma:WM2015_1502"/>
<dbReference type="Proteomes" id="UP000066624">
    <property type="component" value="Chromosome"/>
</dbReference>
<protein>
    <submittedName>
        <fullName evidence="1">Uncharacterized protein</fullName>
    </submittedName>
</protein>
<dbReference type="AlphaFoldDB" id="A0A0K0XW16"/>
<reference evidence="1 2" key="1">
    <citation type="submission" date="2015-07" db="EMBL/GenBank/DDBJ databases">
        <authorList>
            <person name="Noorani M."/>
        </authorList>
    </citation>
    <scope>NUCLEOTIDE SEQUENCE [LARGE SCALE GENOMIC DNA]</scope>
    <source>
        <strain evidence="1 2">KCTC 42284</strain>
    </source>
</reference>
<proteinExistence type="predicted"/>
<evidence type="ECO:0000313" key="2">
    <source>
        <dbReference type="Proteomes" id="UP000066624"/>
    </source>
</evidence>
<dbReference type="EMBL" id="CP012154">
    <property type="protein sequence ID" value="AKS41873.1"/>
    <property type="molecule type" value="Genomic_DNA"/>
</dbReference>
<name>A0A0K0XW16_9GAMM</name>